<sequence length="108" mass="12248">MIVVEAGCVQVFPGGFDFCEIVRCDVGGNLHRPRQGLPQNRFKLPQGVGRERNGYPERKRASRQPAEVDIAVGHAPSEQLPDQGRRILLLSYRQFLVTAGPVRRRRLW</sequence>
<evidence type="ECO:0000256" key="1">
    <source>
        <dbReference type="SAM" id="MobiDB-lite"/>
    </source>
</evidence>
<dbReference type="Proteomes" id="UP000052023">
    <property type="component" value="Unassembled WGS sequence"/>
</dbReference>
<dbReference type="AlphaFoldDB" id="A0A0R3MJR1"/>
<organism evidence="2 3">
    <name type="scientific">Bradyrhizobium retamae</name>
    <dbReference type="NCBI Taxonomy" id="1300035"/>
    <lineage>
        <taxon>Bacteria</taxon>
        <taxon>Pseudomonadati</taxon>
        <taxon>Pseudomonadota</taxon>
        <taxon>Alphaproteobacteria</taxon>
        <taxon>Hyphomicrobiales</taxon>
        <taxon>Nitrobacteraceae</taxon>
        <taxon>Bradyrhizobium</taxon>
    </lineage>
</organism>
<feature type="non-terminal residue" evidence="2">
    <location>
        <position position="108"/>
    </location>
</feature>
<protein>
    <submittedName>
        <fullName evidence="2">Uncharacterized protein</fullName>
    </submittedName>
</protein>
<reference evidence="2 3" key="1">
    <citation type="submission" date="2014-03" db="EMBL/GenBank/DDBJ databases">
        <title>Bradyrhizobium valentinum sp. nov., isolated from effective nodules of Lupinus mariae-josephae, a lupine endemic of basic-lime soils in Eastern Spain.</title>
        <authorList>
            <person name="Duran D."/>
            <person name="Rey L."/>
            <person name="Navarro A."/>
            <person name="Busquets A."/>
            <person name="Imperial J."/>
            <person name="Ruiz-Argueso T."/>
        </authorList>
    </citation>
    <scope>NUCLEOTIDE SEQUENCE [LARGE SCALE GENOMIC DNA]</scope>
    <source>
        <strain evidence="2 3">Ro19</strain>
    </source>
</reference>
<gene>
    <name evidence="2" type="ORF">CQ13_35560</name>
</gene>
<proteinExistence type="predicted"/>
<name>A0A0R3MJR1_9BRAD</name>
<evidence type="ECO:0000313" key="3">
    <source>
        <dbReference type="Proteomes" id="UP000052023"/>
    </source>
</evidence>
<evidence type="ECO:0000313" key="2">
    <source>
        <dbReference type="EMBL" id="KRR18101.1"/>
    </source>
</evidence>
<dbReference type="EMBL" id="LLYA01000201">
    <property type="protein sequence ID" value="KRR18101.1"/>
    <property type="molecule type" value="Genomic_DNA"/>
</dbReference>
<keyword evidence="3" id="KW-1185">Reference proteome</keyword>
<comment type="caution">
    <text evidence="2">The sequence shown here is derived from an EMBL/GenBank/DDBJ whole genome shotgun (WGS) entry which is preliminary data.</text>
</comment>
<feature type="compositionally biased region" description="Basic and acidic residues" evidence="1">
    <location>
        <begin position="49"/>
        <end position="59"/>
    </location>
</feature>
<accession>A0A0R3MJR1</accession>
<feature type="region of interest" description="Disordered" evidence="1">
    <location>
        <begin position="35"/>
        <end position="66"/>
    </location>
</feature>